<feature type="non-terminal residue" evidence="2">
    <location>
        <position position="1"/>
    </location>
</feature>
<reference evidence="2" key="1">
    <citation type="submission" date="2022-08" db="EMBL/GenBank/DDBJ databases">
        <authorList>
            <person name="Kallberg Y."/>
            <person name="Tangrot J."/>
            <person name="Rosling A."/>
        </authorList>
    </citation>
    <scope>NUCLEOTIDE SEQUENCE</scope>
    <source>
        <strain evidence="2">Wild A</strain>
    </source>
</reference>
<keyword evidence="3" id="KW-1185">Reference proteome</keyword>
<dbReference type="Proteomes" id="UP001153678">
    <property type="component" value="Unassembled WGS sequence"/>
</dbReference>
<gene>
    <name evidence="2" type="ORF">FWILDA_LOCUS16752</name>
</gene>
<accession>A0A9W4T7E5</accession>
<sequence length="172" mass="19851">FLDNRQYIILCITKQQTKVLSELSYIEIGIAFKKVYGITNKWKVSAYSHRLQKTDAYQNLFEDLFGCIKRNIGKPFNFYHIYEKGLECVIADQYKGQVLEEVLEILSKIQFCNEIGAADTCQNKSELARSIQAKKQAEKRRKNKQPLLSSSTSVAKKEKAMALTRKMQLKSL</sequence>
<name>A0A9W4T7E5_9GLOM</name>
<organism evidence="2 3">
    <name type="scientific">Funneliformis geosporum</name>
    <dbReference type="NCBI Taxonomy" id="1117311"/>
    <lineage>
        <taxon>Eukaryota</taxon>
        <taxon>Fungi</taxon>
        <taxon>Fungi incertae sedis</taxon>
        <taxon>Mucoromycota</taxon>
        <taxon>Glomeromycotina</taxon>
        <taxon>Glomeromycetes</taxon>
        <taxon>Glomerales</taxon>
        <taxon>Glomeraceae</taxon>
        <taxon>Funneliformis</taxon>
    </lineage>
</organism>
<proteinExistence type="predicted"/>
<feature type="region of interest" description="Disordered" evidence="1">
    <location>
        <begin position="132"/>
        <end position="172"/>
    </location>
</feature>
<evidence type="ECO:0000313" key="3">
    <source>
        <dbReference type="Proteomes" id="UP001153678"/>
    </source>
</evidence>
<evidence type="ECO:0000313" key="2">
    <source>
        <dbReference type="EMBL" id="CAI2194790.1"/>
    </source>
</evidence>
<dbReference type="EMBL" id="CAMKVN010011440">
    <property type="protein sequence ID" value="CAI2194790.1"/>
    <property type="molecule type" value="Genomic_DNA"/>
</dbReference>
<dbReference type="OrthoDB" id="2371765at2759"/>
<protein>
    <submittedName>
        <fullName evidence="2">8448_t:CDS:1</fullName>
    </submittedName>
</protein>
<dbReference type="AlphaFoldDB" id="A0A9W4T7E5"/>
<comment type="caution">
    <text evidence="2">The sequence shown here is derived from an EMBL/GenBank/DDBJ whole genome shotgun (WGS) entry which is preliminary data.</text>
</comment>
<evidence type="ECO:0000256" key="1">
    <source>
        <dbReference type="SAM" id="MobiDB-lite"/>
    </source>
</evidence>
<feature type="non-terminal residue" evidence="2">
    <location>
        <position position="172"/>
    </location>
</feature>